<proteinExistence type="predicted"/>
<name>A0A813LFE5_POLGL</name>
<evidence type="ECO:0000313" key="3">
    <source>
        <dbReference type="Proteomes" id="UP000626109"/>
    </source>
</evidence>
<dbReference type="GO" id="GO:0016020">
    <property type="term" value="C:membrane"/>
    <property type="evidence" value="ECO:0007669"/>
    <property type="project" value="TreeGrafter"/>
</dbReference>
<dbReference type="AlphaFoldDB" id="A0A813LFE5"/>
<dbReference type="EMBL" id="CAJNNW010034207">
    <property type="protein sequence ID" value="CAE8721955.1"/>
    <property type="molecule type" value="Genomic_DNA"/>
</dbReference>
<evidence type="ECO:0000256" key="1">
    <source>
        <dbReference type="SAM" id="SignalP"/>
    </source>
</evidence>
<dbReference type="Gene3D" id="3.10.120.10">
    <property type="entry name" value="Cytochrome b5-like heme/steroid binding domain"/>
    <property type="match status" value="1"/>
</dbReference>
<feature type="chain" id="PRO_5032727001" description="Cytochrome b5 heme-binding domain-containing protein" evidence="1">
    <location>
        <begin position="19"/>
        <end position="455"/>
    </location>
</feature>
<feature type="signal peptide" evidence="1">
    <location>
        <begin position="1"/>
        <end position="18"/>
    </location>
</feature>
<dbReference type="SUPFAM" id="SSF55856">
    <property type="entry name" value="Cytochrome b5-like heme/steroid binding domain"/>
    <property type="match status" value="1"/>
</dbReference>
<comment type="caution">
    <text evidence="2">The sequence shown here is derived from an EMBL/GenBank/DDBJ whole genome shotgun (WGS) entry which is preliminary data.</text>
</comment>
<organism evidence="2 3">
    <name type="scientific">Polarella glacialis</name>
    <name type="common">Dinoflagellate</name>
    <dbReference type="NCBI Taxonomy" id="89957"/>
    <lineage>
        <taxon>Eukaryota</taxon>
        <taxon>Sar</taxon>
        <taxon>Alveolata</taxon>
        <taxon>Dinophyceae</taxon>
        <taxon>Suessiales</taxon>
        <taxon>Suessiaceae</taxon>
        <taxon>Polarella</taxon>
    </lineage>
</organism>
<dbReference type="InterPro" id="IPR036400">
    <property type="entry name" value="Cyt_B5-like_heme/steroid_sf"/>
</dbReference>
<sequence length="455" mass="47468">MMLTKSLRWACVAALCAASDVSSDGLVPLSHGASWPGCAEEGICVFTEEFLRSFTGLRGSVASSEDKAAGLPDSTILVSVASYVFNVTSAPQYYRPDFGNYGKLAGREASRALGMMSMEDEDVDSHLLADLTEDQWEELFNWIDKFQAGSSSEEAAHLRCAVCMYRGPISLLKEAYEETESMGSTTVLLAALDNSTRIHGKAIHQDAQQQVKAAALQAQKGDTGGKGGKGSQVAQFLQAIVAVRHLNSRSALFIFELAVSAAALTAQFYEQLAAADFLVPCCSAFRHSGAGVNVVLGESGWVEFAALASTLSALDMRTRAVLVPGDENRSTNFTMTYCHLLTNFRAPPPPYGLGAPGPGHQPPCPPPAHHAPTVRNVPGAAVLSHLAISADADAGGPMQMARGALAGAPLATQGSCTSALGGAAAIGVAQSAPNASSLLGFAGYGAQWSSPPESR</sequence>
<accession>A0A813LFE5</accession>
<dbReference type="PANTHER" id="PTHR10281">
    <property type="entry name" value="MEMBRANE-ASSOCIATED PROGESTERONE RECEPTOR COMPONENT-RELATED"/>
    <property type="match status" value="1"/>
</dbReference>
<gene>
    <name evidence="2" type="ORF">PGLA2088_LOCUS42230</name>
</gene>
<keyword evidence="1" id="KW-0732">Signal</keyword>
<reference evidence="2" key="1">
    <citation type="submission" date="2021-02" db="EMBL/GenBank/DDBJ databases">
        <authorList>
            <person name="Dougan E. K."/>
            <person name="Rhodes N."/>
            <person name="Thang M."/>
            <person name="Chan C."/>
        </authorList>
    </citation>
    <scope>NUCLEOTIDE SEQUENCE</scope>
</reference>
<protein>
    <recommendedName>
        <fullName evidence="4">Cytochrome b5 heme-binding domain-containing protein</fullName>
    </recommendedName>
</protein>
<dbReference type="PANTHER" id="PTHR10281:SF76">
    <property type="entry name" value="CALCUTTA CUP-RELATED"/>
    <property type="match status" value="1"/>
</dbReference>
<evidence type="ECO:0000313" key="2">
    <source>
        <dbReference type="EMBL" id="CAE8721955.1"/>
    </source>
</evidence>
<evidence type="ECO:0008006" key="4">
    <source>
        <dbReference type="Google" id="ProtNLM"/>
    </source>
</evidence>
<dbReference type="GO" id="GO:0012505">
    <property type="term" value="C:endomembrane system"/>
    <property type="evidence" value="ECO:0007669"/>
    <property type="project" value="TreeGrafter"/>
</dbReference>
<dbReference type="InterPro" id="IPR050577">
    <property type="entry name" value="MAPR/NEUFC/NENF-like"/>
</dbReference>
<dbReference type="Proteomes" id="UP000626109">
    <property type="component" value="Unassembled WGS sequence"/>
</dbReference>